<dbReference type="SFLD" id="SFLDG00358">
    <property type="entry name" value="Main_(cytGST)"/>
    <property type="match status" value="1"/>
</dbReference>
<dbReference type="PANTHER" id="PTHR42673:SF4">
    <property type="entry name" value="MALEYLACETOACETATE ISOMERASE"/>
    <property type="match status" value="1"/>
</dbReference>
<dbReference type="SFLD" id="SFLDS00019">
    <property type="entry name" value="Glutathione_Transferase_(cytos"/>
    <property type="match status" value="1"/>
</dbReference>
<dbReference type="InterPro" id="IPR004045">
    <property type="entry name" value="Glutathione_S-Trfase_N"/>
</dbReference>
<dbReference type="VEuPathDB" id="FungiDB:jhhlp_008574"/>
<dbReference type="GO" id="GO:0004364">
    <property type="term" value="F:glutathione transferase activity"/>
    <property type="evidence" value="ECO:0007669"/>
    <property type="project" value="TreeGrafter"/>
</dbReference>
<dbReference type="InterPro" id="IPR005955">
    <property type="entry name" value="GST_Zeta"/>
</dbReference>
<dbReference type="NCBIfam" id="TIGR01262">
    <property type="entry name" value="maiA"/>
    <property type="match status" value="1"/>
</dbReference>
<evidence type="ECO:0008006" key="6">
    <source>
        <dbReference type="Google" id="ProtNLM"/>
    </source>
</evidence>
<dbReference type="Proteomes" id="UP000233524">
    <property type="component" value="Unassembled WGS sequence"/>
</dbReference>
<dbReference type="SUPFAM" id="SSF47616">
    <property type="entry name" value="GST C-terminal domain-like"/>
    <property type="match status" value="1"/>
</dbReference>
<dbReference type="PROSITE" id="PS50405">
    <property type="entry name" value="GST_CTER"/>
    <property type="match status" value="1"/>
</dbReference>
<dbReference type="InterPro" id="IPR004046">
    <property type="entry name" value="GST_C"/>
</dbReference>
<dbReference type="Gene3D" id="1.20.1050.10">
    <property type="match status" value="1"/>
</dbReference>
<evidence type="ECO:0000259" key="3">
    <source>
        <dbReference type="PROSITE" id="PS50405"/>
    </source>
</evidence>
<dbReference type="STRING" id="41688.A0A2N3MYF6"/>
<dbReference type="OrthoDB" id="202840at2759"/>
<protein>
    <recommendedName>
        <fullName evidence="6">Maleylacetoacetate isomerase</fullName>
    </recommendedName>
</protein>
<dbReference type="SUPFAM" id="SSF52833">
    <property type="entry name" value="Thioredoxin-like"/>
    <property type="match status" value="1"/>
</dbReference>
<name>A0A2N3MYF6_9PEZI</name>
<gene>
    <name evidence="4" type="ORF">jhhlp_008574</name>
</gene>
<feature type="domain" description="GST N-terminal" evidence="2">
    <location>
        <begin position="6"/>
        <end position="94"/>
    </location>
</feature>
<dbReference type="EMBL" id="NLAX01001623">
    <property type="protein sequence ID" value="PKS05206.1"/>
    <property type="molecule type" value="Genomic_DNA"/>
</dbReference>
<dbReference type="InterPro" id="IPR010987">
    <property type="entry name" value="Glutathione-S-Trfase_C-like"/>
</dbReference>
<dbReference type="CDD" id="cd03191">
    <property type="entry name" value="GST_C_Zeta"/>
    <property type="match status" value="1"/>
</dbReference>
<dbReference type="Gene3D" id="3.40.30.10">
    <property type="entry name" value="Glutaredoxin"/>
    <property type="match status" value="1"/>
</dbReference>
<dbReference type="InterPro" id="IPR036282">
    <property type="entry name" value="Glutathione-S-Trfase_C_sf"/>
</dbReference>
<feature type="domain" description="GST C-terminal" evidence="3">
    <location>
        <begin position="102"/>
        <end position="224"/>
    </location>
</feature>
<proteinExistence type="inferred from homology"/>
<evidence type="ECO:0000259" key="2">
    <source>
        <dbReference type="PROSITE" id="PS50404"/>
    </source>
</evidence>
<dbReference type="GO" id="GO:0006749">
    <property type="term" value="P:glutathione metabolic process"/>
    <property type="evidence" value="ECO:0007669"/>
    <property type="project" value="TreeGrafter"/>
</dbReference>
<organism evidence="4 5">
    <name type="scientific">Lomentospora prolificans</name>
    <dbReference type="NCBI Taxonomy" id="41688"/>
    <lineage>
        <taxon>Eukaryota</taxon>
        <taxon>Fungi</taxon>
        <taxon>Dikarya</taxon>
        <taxon>Ascomycota</taxon>
        <taxon>Pezizomycotina</taxon>
        <taxon>Sordariomycetes</taxon>
        <taxon>Hypocreomycetidae</taxon>
        <taxon>Microascales</taxon>
        <taxon>Microascaceae</taxon>
        <taxon>Lomentospora</taxon>
    </lineage>
</organism>
<dbReference type="GO" id="GO:0016034">
    <property type="term" value="F:maleylacetoacetate isomerase activity"/>
    <property type="evidence" value="ECO:0007669"/>
    <property type="project" value="TreeGrafter"/>
</dbReference>
<comment type="similarity">
    <text evidence="1">Belongs to the GST superfamily. Zeta family.</text>
</comment>
<accession>A0A2N3MYF6</accession>
<dbReference type="PROSITE" id="PS50404">
    <property type="entry name" value="GST_NTER"/>
    <property type="match status" value="1"/>
</dbReference>
<evidence type="ECO:0000313" key="5">
    <source>
        <dbReference type="Proteomes" id="UP000233524"/>
    </source>
</evidence>
<dbReference type="GO" id="GO:0006559">
    <property type="term" value="P:L-phenylalanine catabolic process"/>
    <property type="evidence" value="ECO:0007669"/>
    <property type="project" value="TreeGrafter"/>
</dbReference>
<dbReference type="InterPro" id="IPR034330">
    <property type="entry name" value="GST_Zeta_C"/>
</dbReference>
<comment type="caution">
    <text evidence="4">The sequence shown here is derived from an EMBL/GenBank/DDBJ whole genome shotgun (WGS) entry which is preliminary data.</text>
</comment>
<dbReference type="GO" id="GO:0005739">
    <property type="term" value="C:mitochondrion"/>
    <property type="evidence" value="ECO:0007669"/>
    <property type="project" value="TreeGrafter"/>
</dbReference>
<dbReference type="AlphaFoldDB" id="A0A2N3MYF6"/>
<dbReference type="InterPro" id="IPR036249">
    <property type="entry name" value="Thioredoxin-like_sf"/>
</dbReference>
<dbReference type="FunFam" id="1.20.1050.10:FF:000010">
    <property type="entry name" value="Maleylacetoacetate isomerase isoform 1"/>
    <property type="match status" value="1"/>
</dbReference>
<dbReference type="InterPro" id="IPR040079">
    <property type="entry name" value="Glutathione_S-Trfase"/>
</dbReference>
<keyword evidence="5" id="KW-1185">Reference proteome</keyword>
<sequence>MSTQQKELILYTYFRSSCSARLRIALRIKGLPYKSIYVNLLKGDQFTSDYAARNPSCSVPSLEDPNNEHPGECRYITQSVAALEYLEEKYSDRPALLPPASDTYGRAMVRSLVNIIACDTQPITNLRILNRIESLDADRGDWAKGFLLEGLSAYEKLASRTAGRFSVGDQFSMADVCLVPAVWGALRFGVDLDALPIVKRVYEEASQLDAVIEAHWKNQEDTPINLRE</sequence>
<evidence type="ECO:0000313" key="4">
    <source>
        <dbReference type="EMBL" id="PKS05206.1"/>
    </source>
</evidence>
<reference evidence="4 5" key="1">
    <citation type="journal article" date="2017" name="G3 (Bethesda)">
        <title>First Draft Genome Sequence of the Pathogenic Fungus Lomentospora prolificans (Formerly Scedosporium prolificans).</title>
        <authorList>
            <person name="Luo R."/>
            <person name="Zimin A."/>
            <person name="Workman R."/>
            <person name="Fan Y."/>
            <person name="Pertea G."/>
            <person name="Grossman N."/>
            <person name="Wear M.P."/>
            <person name="Jia B."/>
            <person name="Miller H."/>
            <person name="Casadevall A."/>
            <person name="Timp W."/>
            <person name="Zhang S.X."/>
            <person name="Salzberg S.L."/>
        </authorList>
    </citation>
    <scope>NUCLEOTIDE SEQUENCE [LARGE SCALE GENOMIC DNA]</scope>
    <source>
        <strain evidence="4 5">JHH-5317</strain>
    </source>
</reference>
<evidence type="ECO:0000256" key="1">
    <source>
        <dbReference type="ARBA" id="ARBA00010007"/>
    </source>
</evidence>
<dbReference type="InParanoid" id="A0A2N3MYF6"/>
<dbReference type="PANTHER" id="PTHR42673">
    <property type="entry name" value="MALEYLACETOACETATE ISOMERASE"/>
    <property type="match status" value="1"/>
</dbReference>
<dbReference type="Pfam" id="PF13409">
    <property type="entry name" value="GST_N_2"/>
    <property type="match status" value="1"/>
</dbReference>
<dbReference type="Pfam" id="PF00043">
    <property type="entry name" value="GST_C"/>
    <property type="match status" value="1"/>
</dbReference>